<evidence type="ECO:0000313" key="2">
    <source>
        <dbReference type="EMBL" id="CAH3027318.1"/>
    </source>
</evidence>
<evidence type="ECO:0000313" key="3">
    <source>
        <dbReference type="Proteomes" id="UP001159427"/>
    </source>
</evidence>
<dbReference type="EMBL" id="CALNXI010000446">
    <property type="protein sequence ID" value="CAH3027318.1"/>
    <property type="molecule type" value="Genomic_DNA"/>
</dbReference>
<organism evidence="2 3">
    <name type="scientific">Porites evermanni</name>
    <dbReference type="NCBI Taxonomy" id="104178"/>
    <lineage>
        <taxon>Eukaryota</taxon>
        <taxon>Metazoa</taxon>
        <taxon>Cnidaria</taxon>
        <taxon>Anthozoa</taxon>
        <taxon>Hexacorallia</taxon>
        <taxon>Scleractinia</taxon>
        <taxon>Fungiina</taxon>
        <taxon>Poritidae</taxon>
        <taxon>Porites</taxon>
    </lineage>
</organism>
<name>A0ABN8MCV9_9CNID</name>
<dbReference type="Proteomes" id="UP001159427">
    <property type="component" value="Unassembled WGS sequence"/>
</dbReference>
<gene>
    <name evidence="2" type="ORF">PEVE_00031246</name>
</gene>
<reference evidence="2 3" key="1">
    <citation type="submission" date="2022-05" db="EMBL/GenBank/DDBJ databases">
        <authorList>
            <consortium name="Genoscope - CEA"/>
            <person name="William W."/>
        </authorList>
    </citation>
    <scope>NUCLEOTIDE SEQUENCE [LARGE SCALE GENOMIC DNA]</scope>
</reference>
<feature type="non-terminal residue" evidence="2">
    <location>
        <position position="113"/>
    </location>
</feature>
<comment type="caution">
    <text evidence="2">The sequence shown here is derived from an EMBL/GenBank/DDBJ whole genome shotgun (WGS) entry which is preliminary data.</text>
</comment>
<feature type="non-terminal residue" evidence="2">
    <location>
        <position position="1"/>
    </location>
</feature>
<evidence type="ECO:0008006" key="4">
    <source>
        <dbReference type="Google" id="ProtNLM"/>
    </source>
</evidence>
<sequence>AAIEKTCSVVAFKCVWRVHNEEIQQPWNLICEKRDECDLELLKVSEVCFLFSAISTSKLDSKKEKSRTSDERRETNTLNEEFAINPSQLSTPGKQVFPAISYWVACQTQNGSA</sequence>
<proteinExistence type="predicted"/>
<keyword evidence="3" id="KW-1185">Reference proteome</keyword>
<feature type="compositionally biased region" description="Basic and acidic residues" evidence="1">
    <location>
        <begin position="59"/>
        <end position="75"/>
    </location>
</feature>
<accession>A0ABN8MCV9</accession>
<feature type="region of interest" description="Disordered" evidence="1">
    <location>
        <begin position="58"/>
        <end position="89"/>
    </location>
</feature>
<protein>
    <recommendedName>
        <fullName evidence="4">Leptin receptor</fullName>
    </recommendedName>
</protein>
<evidence type="ECO:0000256" key="1">
    <source>
        <dbReference type="SAM" id="MobiDB-lite"/>
    </source>
</evidence>